<dbReference type="AlphaFoldDB" id="A0A1E3INC1"/>
<keyword evidence="3" id="KW-1185">Reference proteome</keyword>
<dbReference type="GeneID" id="91088985"/>
<reference evidence="2" key="1">
    <citation type="submission" date="2016-06" db="EMBL/GenBank/DDBJ databases">
        <authorList>
            <person name="Cuomo C."/>
            <person name="Litvintseva A."/>
            <person name="Heitman J."/>
            <person name="Chen Y."/>
            <person name="Sun S."/>
            <person name="Springer D."/>
            <person name="Dromer F."/>
            <person name="Young S."/>
            <person name="Zeng Q."/>
            <person name="Chapman S."/>
            <person name="Gujja S."/>
            <person name="Saif S."/>
            <person name="Birren B."/>
        </authorList>
    </citation>
    <scope>NUCLEOTIDE SEQUENCE</scope>
    <source>
        <strain evidence="2">CBS 7841</strain>
    </source>
</reference>
<dbReference type="RefSeq" id="XP_066070250.1">
    <property type="nucleotide sequence ID" value="XM_066214153.1"/>
</dbReference>
<dbReference type="Proteomes" id="UP000094043">
    <property type="component" value="Chromosome 6"/>
</dbReference>
<organism evidence="2 3">
    <name type="scientific">Cryptococcus depauperatus CBS 7841</name>
    <dbReference type="NCBI Taxonomy" id="1295531"/>
    <lineage>
        <taxon>Eukaryota</taxon>
        <taxon>Fungi</taxon>
        <taxon>Dikarya</taxon>
        <taxon>Basidiomycota</taxon>
        <taxon>Agaricomycotina</taxon>
        <taxon>Tremellomycetes</taxon>
        <taxon>Tremellales</taxon>
        <taxon>Cryptococcaceae</taxon>
        <taxon>Cryptococcus</taxon>
    </lineage>
</organism>
<sequence length="424" mass="48597">MPRHVPTFKHLLHTSQSQRRQQPEQTERPRRRRIVRDIPPYILGQNVWSPNTAGGVDADLLVDLDKGGIHPAELLRRFEHSRWIASQTTAGPAEPPSWHAARKFAAQKSQRMETQLIEYPLVTTLQLEAVSAFFSHRPKIRARPISRLTHCCLYTIIQNIDNETIIYEPDDRKEEAINQEDETYTIGRLLREQVNYLDHHLKQDLLDAESLLPEDYPRISDESYCAILCNQLPLEHCDDVKEAVEDWEDCSTTDFVNFTHLPLTLHPDPSQLLRRIPFVSSLLSVNLAYSTIADLGNLVEVLPKSVQELGFAGVRMGKQGEDTIKKGLIRLARKLLVLKTLDLSNPRYPLSTSMLEATLHPAETNFPSLRRIGLQGVLDQLYSKTKSLPTSKKDGQEKVIETREGLKDIVRSERRIQYVEIVWE</sequence>
<feature type="region of interest" description="Disordered" evidence="1">
    <location>
        <begin position="1"/>
        <end position="32"/>
    </location>
</feature>
<dbReference type="EMBL" id="CP143789">
    <property type="protein sequence ID" value="WVN89550.1"/>
    <property type="molecule type" value="Genomic_DNA"/>
</dbReference>
<dbReference type="OrthoDB" id="2589772at2759"/>
<evidence type="ECO:0000313" key="2">
    <source>
        <dbReference type="EMBL" id="WVN89550.1"/>
    </source>
</evidence>
<proteinExistence type="predicted"/>
<evidence type="ECO:0000313" key="3">
    <source>
        <dbReference type="Proteomes" id="UP000094043"/>
    </source>
</evidence>
<evidence type="ECO:0000256" key="1">
    <source>
        <dbReference type="SAM" id="MobiDB-lite"/>
    </source>
</evidence>
<dbReference type="KEGG" id="cdep:91088985"/>
<name>A0A1E3INC1_9TREE</name>
<reference evidence="2" key="3">
    <citation type="submission" date="2024-01" db="EMBL/GenBank/DDBJ databases">
        <authorList>
            <person name="Coelho M.A."/>
            <person name="David-Palma M."/>
            <person name="Shea T."/>
            <person name="Sun S."/>
            <person name="Cuomo C.A."/>
            <person name="Heitman J."/>
        </authorList>
    </citation>
    <scope>NUCLEOTIDE SEQUENCE</scope>
    <source>
        <strain evidence="2">CBS 7841</strain>
    </source>
</reference>
<dbReference type="VEuPathDB" id="FungiDB:L203_02021"/>
<gene>
    <name evidence="2" type="ORF">L203_104775</name>
</gene>
<feature type="compositionally biased region" description="Basic residues" evidence="1">
    <location>
        <begin position="1"/>
        <end position="12"/>
    </location>
</feature>
<reference evidence="2" key="2">
    <citation type="journal article" date="2022" name="Elife">
        <title>Obligate sexual reproduction of a homothallic fungus closely related to the Cryptococcus pathogenic species complex.</title>
        <authorList>
            <person name="Passer A.R."/>
            <person name="Clancey S.A."/>
            <person name="Shea T."/>
            <person name="David-Palma M."/>
            <person name="Averette A.F."/>
            <person name="Boekhout T."/>
            <person name="Porcel B.M."/>
            <person name="Nowrousian M."/>
            <person name="Cuomo C.A."/>
            <person name="Sun S."/>
            <person name="Heitman J."/>
            <person name="Coelho M.A."/>
        </authorList>
    </citation>
    <scope>NUCLEOTIDE SEQUENCE</scope>
    <source>
        <strain evidence="2">CBS 7841</strain>
    </source>
</reference>
<protein>
    <submittedName>
        <fullName evidence="2">Uncharacterized protein</fullName>
    </submittedName>
</protein>
<accession>A0A1E3INC1</accession>